<evidence type="ECO:0000256" key="4">
    <source>
        <dbReference type="ARBA" id="ARBA00022692"/>
    </source>
</evidence>
<keyword evidence="3" id="KW-1003">Cell membrane</keyword>
<comment type="similarity">
    <text evidence="2">Belongs to the UPF0324 family.</text>
</comment>
<dbReference type="AlphaFoldDB" id="A0A6P1P0Z6"/>
<evidence type="ECO:0000256" key="3">
    <source>
        <dbReference type="ARBA" id="ARBA00022475"/>
    </source>
</evidence>
<dbReference type="EMBL" id="CP047897">
    <property type="protein sequence ID" value="QHL88429.1"/>
    <property type="molecule type" value="Genomic_DNA"/>
</dbReference>
<evidence type="ECO:0000256" key="1">
    <source>
        <dbReference type="ARBA" id="ARBA00004651"/>
    </source>
</evidence>
<keyword evidence="4 7" id="KW-0812">Transmembrane</keyword>
<feature type="transmembrane region" description="Helical" evidence="7">
    <location>
        <begin position="140"/>
        <end position="161"/>
    </location>
</feature>
<dbReference type="InterPro" id="IPR018383">
    <property type="entry name" value="UPF0324_pro"/>
</dbReference>
<feature type="transmembrane region" description="Helical" evidence="7">
    <location>
        <begin position="292"/>
        <end position="310"/>
    </location>
</feature>
<sequence length="313" mass="32910">MSLALSSPTISRAIFIVVGAACLTPWVSPPVALAAGAILANTVGNPFRPLTSKLTKKLLQYSIIGLGFGINAQQALQASQEGLLLTVASIILTLTAGYLLGKWLGVDYKTAYLVSAGTAICGGSAIAAVSPLIHAEEKQMTMALGTVFVLNSVALLVFPWIGNLLQMTQADFGLWAALAIHDTSSVVGAAQTYGEEALRIATTVKLARALWIIPLAFFTAFAFKQSGAKVSIPYFIGGFVLTMLIGSYGPIKLEPLYEGITFAAKRGLTLTLFLVGAGLAKETLRQVGIRPFLLGILLWLGLGISSLLVIQSL</sequence>
<comment type="subcellular location">
    <subcellularLocation>
        <location evidence="1">Cell membrane</location>
        <topology evidence="1">Multi-pass membrane protein</topology>
    </subcellularLocation>
</comment>
<accession>A0A6P1P0Z6</accession>
<name>A0A6P1P0Z6_9BACT</name>
<evidence type="ECO:0000256" key="6">
    <source>
        <dbReference type="ARBA" id="ARBA00023136"/>
    </source>
</evidence>
<keyword evidence="5 7" id="KW-1133">Transmembrane helix</keyword>
<evidence type="ECO:0000256" key="2">
    <source>
        <dbReference type="ARBA" id="ARBA00007977"/>
    </source>
</evidence>
<evidence type="ECO:0000256" key="5">
    <source>
        <dbReference type="ARBA" id="ARBA00022989"/>
    </source>
</evidence>
<dbReference type="KEGG" id="nib:GU926_13700"/>
<dbReference type="GO" id="GO:0005886">
    <property type="term" value="C:plasma membrane"/>
    <property type="evidence" value="ECO:0007669"/>
    <property type="project" value="UniProtKB-SubCell"/>
</dbReference>
<feature type="transmembrane region" description="Helical" evidence="7">
    <location>
        <begin position="112"/>
        <end position="133"/>
    </location>
</feature>
<reference evidence="8 9" key="1">
    <citation type="submission" date="2020-01" db="EMBL/GenBank/DDBJ databases">
        <authorList>
            <person name="Kim M."/>
        </authorList>
    </citation>
    <scope>NUCLEOTIDE SEQUENCE [LARGE SCALE GENOMIC DNA]</scope>
    <source>
        <strain evidence="8 9">BT10</strain>
    </source>
</reference>
<keyword evidence="6 7" id="KW-0472">Membrane</keyword>
<dbReference type="Proteomes" id="UP000464214">
    <property type="component" value="Chromosome"/>
</dbReference>
<proteinExistence type="inferred from homology"/>
<dbReference type="PANTHER" id="PTHR30106">
    <property type="entry name" value="INNER MEMBRANE PROTEIN YEIH-RELATED"/>
    <property type="match status" value="1"/>
</dbReference>
<gene>
    <name evidence="8" type="ORF">GU926_13700</name>
</gene>
<evidence type="ECO:0000313" key="8">
    <source>
        <dbReference type="EMBL" id="QHL88429.1"/>
    </source>
</evidence>
<feature type="transmembrane region" description="Helical" evidence="7">
    <location>
        <begin position="58"/>
        <end position="76"/>
    </location>
</feature>
<dbReference type="RefSeq" id="WP_160692822.1">
    <property type="nucleotide sequence ID" value="NZ_CP047897.1"/>
</dbReference>
<feature type="transmembrane region" description="Helical" evidence="7">
    <location>
        <begin position="263"/>
        <end position="280"/>
    </location>
</feature>
<keyword evidence="9" id="KW-1185">Reference proteome</keyword>
<feature type="transmembrane region" description="Helical" evidence="7">
    <location>
        <begin position="206"/>
        <end position="223"/>
    </location>
</feature>
<organism evidence="8 9">
    <name type="scientific">Nibribacter ruber</name>
    <dbReference type="NCBI Taxonomy" id="2698458"/>
    <lineage>
        <taxon>Bacteria</taxon>
        <taxon>Pseudomonadati</taxon>
        <taxon>Bacteroidota</taxon>
        <taxon>Cytophagia</taxon>
        <taxon>Cytophagales</taxon>
        <taxon>Hymenobacteraceae</taxon>
        <taxon>Nibribacter</taxon>
    </lineage>
</organism>
<evidence type="ECO:0000313" key="9">
    <source>
        <dbReference type="Proteomes" id="UP000464214"/>
    </source>
</evidence>
<feature type="transmembrane region" description="Helical" evidence="7">
    <location>
        <begin position="83"/>
        <end position="100"/>
    </location>
</feature>
<dbReference type="Pfam" id="PF03601">
    <property type="entry name" value="Cons_hypoth698"/>
    <property type="match status" value="1"/>
</dbReference>
<dbReference type="PANTHER" id="PTHR30106:SF1">
    <property type="entry name" value="UPF0324 MEMBRANE PROTEIN FN0533"/>
    <property type="match status" value="1"/>
</dbReference>
<protein>
    <submittedName>
        <fullName evidence="8">Putative sulfate exporter family transporter</fullName>
    </submittedName>
</protein>
<feature type="transmembrane region" description="Helical" evidence="7">
    <location>
        <begin position="230"/>
        <end position="251"/>
    </location>
</feature>
<evidence type="ECO:0000256" key="7">
    <source>
        <dbReference type="SAM" id="Phobius"/>
    </source>
</evidence>